<dbReference type="PANTHER" id="PTHR42734:SF21">
    <property type="entry name" value="IRON ABC TRANSPORTER, ATP-BINDING PROTEIN"/>
    <property type="match status" value="1"/>
</dbReference>
<evidence type="ECO:0000313" key="5">
    <source>
        <dbReference type="EMBL" id="TQS84299.1"/>
    </source>
</evidence>
<dbReference type="SMART" id="SM00382">
    <property type="entry name" value="AAA"/>
    <property type="match status" value="1"/>
</dbReference>
<evidence type="ECO:0000256" key="1">
    <source>
        <dbReference type="ARBA" id="ARBA00022448"/>
    </source>
</evidence>
<name>A0A8J8PEJ1_9ARCH</name>
<dbReference type="PROSITE" id="PS50893">
    <property type="entry name" value="ABC_TRANSPORTER_2"/>
    <property type="match status" value="1"/>
</dbReference>
<sequence length="274" mass="30559">MGIVIENLNFGYTPEKNVLSDISIRIEEPGLYCIIGPNGVGKSTLVRCISKLLQPTSGKILINDKNINEYTIKEMSSVLTYVPIPSASAFPMTVMDTVLLGRHNKHRWKTNDEDILKVNKALKIFGLEDLATRNSNELSAGQYQSVSLARGLVQETKILVLDEPTSNLDIRHQVYVTELFRELSIACGMIIIMISHDLNIASKYADEIILMSEPGIVYKTGSPNEIITSDNIEFVYGVTCKVLFDFNRPLVSLGSALSDDEIRARRHLSENLLK</sequence>
<organism evidence="5 6">
    <name type="scientific">Candidatus Methanomassiliicoccus intestinalis</name>
    <dbReference type="NCBI Taxonomy" id="1406512"/>
    <lineage>
        <taxon>Archaea</taxon>
        <taxon>Methanobacteriati</taxon>
        <taxon>Thermoplasmatota</taxon>
        <taxon>Thermoplasmata</taxon>
        <taxon>Methanomassiliicoccales</taxon>
        <taxon>Methanomassiliicoccaceae</taxon>
        <taxon>Methanomassiliicoccus</taxon>
    </lineage>
</organism>
<dbReference type="EMBL" id="LVVT01000002">
    <property type="protein sequence ID" value="TQS84299.1"/>
    <property type="molecule type" value="Genomic_DNA"/>
</dbReference>
<dbReference type="CDD" id="cd03214">
    <property type="entry name" value="ABC_Iron-Siderophores_B12_Hemin"/>
    <property type="match status" value="1"/>
</dbReference>
<protein>
    <submittedName>
        <fullName evidence="5">Iron ABC transporter ATP-binding protein</fullName>
    </submittedName>
</protein>
<dbReference type="PANTHER" id="PTHR42734">
    <property type="entry name" value="METAL TRANSPORT SYSTEM ATP-BINDING PROTEIN TM_0124-RELATED"/>
    <property type="match status" value="1"/>
</dbReference>
<keyword evidence="3 5" id="KW-0067">ATP-binding</keyword>
<evidence type="ECO:0000256" key="2">
    <source>
        <dbReference type="ARBA" id="ARBA00022741"/>
    </source>
</evidence>
<keyword evidence="2" id="KW-0547">Nucleotide-binding</keyword>
<evidence type="ECO:0000259" key="4">
    <source>
        <dbReference type="PROSITE" id="PS50893"/>
    </source>
</evidence>
<dbReference type="GO" id="GO:0005524">
    <property type="term" value="F:ATP binding"/>
    <property type="evidence" value="ECO:0007669"/>
    <property type="project" value="UniProtKB-KW"/>
</dbReference>
<dbReference type="FunFam" id="3.40.50.300:FF:000134">
    <property type="entry name" value="Iron-enterobactin ABC transporter ATP-binding protein"/>
    <property type="match status" value="1"/>
</dbReference>
<dbReference type="Proteomes" id="UP000752814">
    <property type="component" value="Unassembled WGS sequence"/>
</dbReference>
<dbReference type="InterPro" id="IPR027417">
    <property type="entry name" value="P-loop_NTPase"/>
</dbReference>
<dbReference type="GO" id="GO:0016887">
    <property type="term" value="F:ATP hydrolysis activity"/>
    <property type="evidence" value="ECO:0007669"/>
    <property type="project" value="InterPro"/>
</dbReference>
<dbReference type="RefSeq" id="WP_400195277.1">
    <property type="nucleotide sequence ID" value="NZ_CAYAYE010000008.1"/>
</dbReference>
<accession>A0A8J8PEJ1</accession>
<dbReference type="InterPro" id="IPR050153">
    <property type="entry name" value="Metal_Ion_Import_ABC"/>
</dbReference>
<proteinExistence type="predicted"/>
<dbReference type="InterPro" id="IPR003593">
    <property type="entry name" value="AAA+_ATPase"/>
</dbReference>
<dbReference type="AlphaFoldDB" id="A0A8J8PEJ1"/>
<evidence type="ECO:0000313" key="6">
    <source>
        <dbReference type="Proteomes" id="UP000752814"/>
    </source>
</evidence>
<dbReference type="Gene3D" id="3.40.50.300">
    <property type="entry name" value="P-loop containing nucleotide triphosphate hydrolases"/>
    <property type="match status" value="1"/>
</dbReference>
<dbReference type="SUPFAM" id="SSF52540">
    <property type="entry name" value="P-loop containing nucleoside triphosphate hydrolases"/>
    <property type="match status" value="1"/>
</dbReference>
<evidence type="ECO:0000256" key="3">
    <source>
        <dbReference type="ARBA" id="ARBA00022840"/>
    </source>
</evidence>
<reference evidence="5" key="1">
    <citation type="submission" date="2016-03" db="EMBL/GenBank/DDBJ databases">
        <authorList>
            <person name="Borrel G."/>
            <person name="Mccann A."/>
            <person name="O'Toole P.W."/>
        </authorList>
    </citation>
    <scope>NUCLEOTIDE SEQUENCE</scope>
    <source>
        <strain evidence="5">183</strain>
    </source>
</reference>
<feature type="domain" description="ABC transporter" evidence="4">
    <location>
        <begin position="3"/>
        <end position="239"/>
    </location>
</feature>
<gene>
    <name evidence="5" type="ORF">A3207_05520</name>
</gene>
<dbReference type="InterPro" id="IPR003439">
    <property type="entry name" value="ABC_transporter-like_ATP-bd"/>
</dbReference>
<dbReference type="Pfam" id="PF00005">
    <property type="entry name" value="ABC_tran"/>
    <property type="match status" value="1"/>
</dbReference>
<keyword evidence="1" id="KW-0813">Transport</keyword>
<comment type="caution">
    <text evidence="5">The sequence shown here is derived from an EMBL/GenBank/DDBJ whole genome shotgun (WGS) entry which is preliminary data.</text>
</comment>